<dbReference type="RefSeq" id="WP_283344555.1">
    <property type="nucleotide sequence ID" value="NZ_JASHIF010000008.1"/>
</dbReference>
<evidence type="ECO:0000313" key="2">
    <source>
        <dbReference type="EMBL" id="MDI9859652.1"/>
    </source>
</evidence>
<proteinExistence type="predicted"/>
<protein>
    <recommendedName>
        <fullName evidence="4">DUF4309 domain-containing protein</fullName>
    </recommendedName>
</protein>
<evidence type="ECO:0000256" key="1">
    <source>
        <dbReference type="SAM" id="Phobius"/>
    </source>
</evidence>
<name>A0ABT6Y7U6_9BACT</name>
<keyword evidence="1" id="KW-0472">Membrane</keyword>
<keyword evidence="1" id="KW-1133">Transmembrane helix</keyword>
<gene>
    <name evidence="2" type="ORF">QM524_10555</name>
</gene>
<reference evidence="2 3" key="1">
    <citation type="submission" date="2023-05" db="EMBL/GenBank/DDBJ databases">
        <title>Novel species of genus Flectobacillus isolated from stream in China.</title>
        <authorList>
            <person name="Lu H."/>
        </authorList>
    </citation>
    <scope>NUCLEOTIDE SEQUENCE [LARGE SCALE GENOMIC DNA]</scope>
    <source>
        <strain evidence="2 3">KCTC 42575</strain>
    </source>
</reference>
<organism evidence="2 3">
    <name type="scientific">Flectobacillus roseus</name>
    <dbReference type="NCBI Taxonomy" id="502259"/>
    <lineage>
        <taxon>Bacteria</taxon>
        <taxon>Pseudomonadati</taxon>
        <taxon>Bacteroidota</taxon>
        <taxon>Cytophagia</taxon>
        <taxon>Cytophagales</taxon>
        <taxon>Flectobacillaceae</taxon>
        <taxon>Flectobacillus</taxon>
    </lineage>
</organism>
<dbReference type="EMBL" id="JASHIF010000008">
    <property type="protein sequence ID" value="MDI9859652.1"/>
    <property type="molecule type" value="Genomic_DNA"/>
</dbReference>
<comment type="caution">
    <text evidence="2">The sequence shown here is derived from an EMBL/GenBank/DDBJ whole genome shotgun (WGS) entry which is preliminary data.</text>
</comment>
<feature type="transmembrane region" description="Helical" evidence="1">
    <location>
        <begin position="6"/>
        <end position="23"/>
    </location>
</feature>
<sequence>MKKLKWYHYIALVFTLLFIINILSPSKDESIEPIIQYDKIAQKTQKEVENLLGKGVFTENIQDKKANCSSSDCPHYKYGNLEITYINGKADWITVNDLSKFDYNENAIELVGIKQKKQPDFSNSTVIRYYNFDEFNELAIFANGNGKVSYIYIKAKTK</sequence>
<dbReference type="Proteomes" id="UP001236507">
    <property type="component" value="Unassembled WGS sequence"/>
</dbReference>
<keyword evidence="1" id="KW-0812">Transmembrane</keyword>
<accession>A0ABT6Y7U6</accession>
<evidence type="ECO:0008006" key="4">
    <source>
        <dbReference type="Google" id="ProtNLM"/>
    </source>
</evidence>
<keyword evidence="3" id="KW-1185">Reference proteome</keyword>
<evidence type="ECO:0000313" key="3">
    <source>
        <dbReference type="Proteomes" id="UP001236507"/>
    </source>
</evidence>